<dbReference type="SUPFAM" id="SSF51569">
    <property type="entry name" value="Aldolase"/>
    <property type="match status" value="1"/>
</dbReference>
<evidence type="ECO:0000259" key="2">
    <source>
        <dbReference type="Pfam" id="PF03102"/>
    </source>
</evidence>
<dbReference type="InterPro" id="IPR051690">
    <property type="entry name" value="PseI-like"/>
</dbReference>
<gene>
    <name evidence="3" type="ORF">g.11432</name>
</gene>
<evidence type="ECO:0000256" key="1">
    <source>
        <dbReference type="SAM" id="SignalP"/>
    </source>
</evidence>
<dbReference type="EMBL" id="GECU01032459">
    <property type="protein sequence ID" value="JAS75247.1"/>
    <property type="molecule type" value="Transcribed_RNA"/>
</dbReference>
<dbReference type="GO" id="GO:0016051">
    <property type="term" value="P:carbohydrate biosynthetic process"/>
    <property type="evidence" value="ECO:0007669"/>
    <property type="project" value="InterPro"/>
</dbReference>
<dbReference type="GO" id="GO:0047444">
    <property type="term" value="F:N-acylneuraminate-9-phosphate synthase activity"/>
    <property type="evidence" value="ECO:0007669"/>
    <property type="project" value="TreeGrafter"/>
</dbReference>
<dbReference type="PANTHER" id="PTHR42966">
    <property type="entry name" value="N-ACETYLNEURAMINATE SYNTHASE"/>
    <property type="match status" value="1"/>
</dbReference>
<organism evidence="3">
    <name type="scientific">Homalodisca liturata</name>
    <dbReference type="NCBI Taxonomy" id="320908"/>
    <lineage>
        <taxon>Eukaryota</taxon>
        <taxon>Metazoa</taxon>
        <taxon>Ecdysozoa</taxon>
        <taxon>Arthropoda</taxon>
        <taxon>Hexapoda</taxon>
        <taxon>Insecta</taxon>
        <taxon>Pterygota</taxon>
        <taxon>Neoptera</taxon>
        <taxon>Paraneoptera</taxon>
        <taxon>Hemiptera</taxon>
        <taxon>Auchenorrhyncha</taxon>
        <taxon>Membracoidea</taxon>
        <taxon>Cicadellidae</taxon>
        <taxon>Cicadellinae</taxon>
        <taxon>Proconiini</taxon>
        <taxon>Homalodisca</taxon>
    </lineage>
</organism>
<dbReference type="PANTHER" id="PTHR42966:SF1">
    <property type="entry name" value="SIALIC ACID SYNTHASE"/>
    <property type="match status" value="1"/>
</dbReference>
<reference evidence="3" key="1">
    <citation type="submission" date="2015-11" db="EMBL/GenBank/DDBJ databases">
        <title>De novo transcriptome assembly of four potential Pierce s Disease insect vectors from Arizona vineyards.</title>
        <authorList>
            <person name="Tassone E.E."/>
        </authorList>
    </citation>
    <scope>NUCLEOTIDE SEQUENCE</scope>
</reference>
<dbReference type="InterPro" id="IPR013132">
    <property type="entry name" value="PseI/NeuA/B-like_N"/>
</dbReference>
<protein>
    <recommendedName>
        <fullName evidence="2">PseI/NeuA/B-like domain-containing protein</fullName>
    </recommendedName>
</protein>
<dbReference type="Gene3D" id="3.20.20.70">
    <property type="entry name" value="Aldolase class I"/>
    <property type="match status" value="1"/>
</dbReference>
<feature type="chain" id="PRO_5008584393" description="PseI/NeuA/B-like domain-containing protein" evidence="1">
    <location>
        <begin position="23"/>
        <end position="213"/>
    </location>
</feature>
<proteinExistence type="predicted"/>
<keyword evidence="1" id="KW-0732">Signal</keyword>
<feature type="signal peptide" evidence="1">
    <location>
        <begin position="1"/>
        <end position="22"/>
    </location>
</feature>
<feature type="domain" description="PseI/NeuA/B-like" evidence="2">
    <location>
        <begin position="90"/>
        <end position="208"/>
    </location>
</feature>
<accession>A0A1B6HKP4</accession>
<name>A0A1B6HKP4_9HEMI</name>
<feature type="non-terminal residue" evidence="3">
    <location>
        <position position="1"/>
    </location>
</feature>
<sequence>SDTIFLLLFTLFFFELLRYFNSISSAIWGGNEFNKSDIIIIGSNDYELMATSSPVVLLANGQPVGGESPCFIIAEIGQNHQGNVSIAKDLILAAKQCGADCVKFQKSDLLEKFTSSALARPYLSTHSWGKTYGEHKAHLEFSDDEYGELKKYAQEIDILFTASGMDQVSITVLDSWGVPFIKIGSGDSDNILLIKKAAKLHRPLFISTACDFS</sequence>
<dbReference type="AlphaFoldDB" id="A0A1B6HKP4"/>
<dbReference type="InterPro" id="IPR013785">
    <property type="entry name" value="Aldolase_TIM"/>
</dbReference>
<evidence type="ECO:0000313" key="3">
    <source>
        <dbReference type="EMBL" id="JAS75247.1"/>
    </source>
</evidence>
<dbReference type="Pfam" id="PF03102">
    <property type="entry name" value="NeuB"/>
    <property type="match status" value="1"/>
</dbReference>